<sequence length="259" mass="28075">MVGSSSTGKTRACWEAVRPLAAHGWRLWHPYDPTRAEAALADLGRVAPRTVVWLNKAQHYLGNQQTGERIAAALHTLLAHTDRGPVLILGTLWPEYTDLCTALPSTEKPDPYGRVRELLTGRTLTVPDAFDEEALRAAVLLAQNADRFPADALTRARAHGRITQDLAGAPALMRRYDYGIPPVKALLETAMDARRLGVGLHLPQAFLTDAAVPLPASWEAVPGVRALRGSRPGPQHSSDLPQWCGRGTQDVASDGVIAR</sequence>
<comment type="caution">
    <text evidence="2">The sequence shown here is derived from an EMBL/GenBank/DDBJ whole genome shotgun (WGS) entry which is preliminary data.</text>
</comment>
<feature type="region of interest" description="Disordered" evidence="1">
    <location>
        <begin position="227"/>
        <end position="259"/>
    </location>
</feature>
<evidence type="ECO:0000256" key="1">
    <source>
        <dbReference type="SAM" id="MobiDB-lite"/>
    </source>
</evidence>
<proteinExistence type="predicted"/>
<dbReference type="RefSeq" id="WP_061931078.1">
    <property type="nucleotide sequence ID" value="NZ_KQ948887.1"/>
</dbReference>
<name>A0A101SK44_9ACTN</name>
<dbReference type="EMBL" id="LMWX01000097">
    <property type="protein sequence ID" value="KUN75304.1"/>
    <property type="molecule type" value="Genomic_DNA"/>
</dbReference>
<evidence type="ECO:0000313" key="3">
    <source>
        <dbReference type="Proteomes" id="UP000053024"/>
    </source>
</evidence>
<protein>
    <submittedName>
        <fullName evidence="2">Uncharacterized protein</fullName>
    </submittedName>
</protein>
<accession>A0A101SK44</accession>
<evidence type="ECO:0000313" key="2">
    <source>
        <dbReference type="EMBL" id="KUN75304.1"/>
    </source>
</evidence>
<dbReference type="STRING" id="285568.AQJ66_36180"/>
<keyword evidence="3" id="KW-1185">Reference proteome</keyword>
<reference evidence="2 3" key="1">
    <citation type="submission" date="2015-10" db="EMBL/GenBank/DDBJ databases">
        <title>Draft genome sequence of Streptomyces bungoensis DSM 41781, type strain for the species Streptomyces bungoensis.</title>
        <authorList>
            <person name="Ruckert C."/>
            <person name="Winkler A."/>
            <person name="Kalinowski J."/>
            <person name="Kampfer P."/>
            <person name="Glaeser S."/>
        </authorList>
    </citation>
    <scope>NUCLEOTIDE SEQUENCE [LARGE SCALE GENOMIC DNA]</scope>
    <source>
        <strain evidence="2 3">DSM 41781</strain>
    </source>
</reference>
<gene>
    <name evidence="2" type="ORF">AQJ66_36180</name>
</gene>
<dbReference type="AlphaFoldDB" id="A0A101SK44"/>
<organism evidence="2 3">
    <name type="scientific">Streptomyces bungoensis</name>
    <dbReference type="NCBI Taxonomy" id="285568"/>
    <lineage>
        <taxon>Bacteria</taxon>
        <taxon>Bacillati</taxon>
        <taxon>Actinomycetota</taxon>
        <taxon>Actinomycetes</taxon>
        <taxon>Kitasatosporales</taxon>
        <taxon>Streptomycetaceae</taxon>
        <taxon>Streptomyces</taxon>
    </lineage>
</organism>
<dbReference type="Proteomes" id="UP000053024">
    <property type="component" value="Unassembled WGS sequence"/>
</dbReference>